<dbReference type="Proteomes" id="UP000001542">
    <property type="component" value="Unassembled WGS sequence"/>
</dbReference>
<feature type="compositionally biased region" description="Low complexity" evidence="1">
    <location>
        <begin position="568"/>
        <end position="580"/>
    </location>
</feature>
<dbReference type="VEuPathDB" id="TrichDB:TVAG_071260"/>
<protein>
    <submittedName>
        <fullName evidence="2">Phage head-tail adaptor, putative family protein</fullName>
    </submittedName>
</protein>
<accession>A2D829</accession>
<name>A2D829_TRIV3</name>
<gene>
    <name evidence="2" type="ORF">TVAG_071260</name>
</gene>
<dbReference type="PANTHER" id="PTHR36593:SF1">
    <property type="entry name" value="EXPORTED SERINE_THREONINE PROTEIN KINASE"/>
    <property type="match status" value="1"/>
</dbReference>
<dbReference type="InParanoid" id="A2D829"/>
<dbReference type="OrthoDB" id="7482953at2759"/>
<dbReference type="VEuPathDB" id="TrichDB:TVAGG3_1046090"/>
<dbReference type="AlphaFoldDB" id="A2D829"/>
<reference evidence="2" key="2">
    <citation type="journal article" date="2007" name="Science">
        <title>Draft genome sequence of the sexually transmitted pathogen Trichomonas vaginalis.</title>
        <authorList>
            <person name="Carlton J.M."/>
            <person name="Hirt R.P."/>
            <person name="Silva J.C."/>
            <person name="Delcher A.L."/>
            <person name="Schatz M."/>
            <person name="Zhao Q."/>
            <person name="Wortman J.R."/>
            <person name="Bidwell S.L."/>
            <person name="Alsmark U.C.M."/>
            <person name="Besteiro S."/>
            <person name="Sicheritz-Ponten T."/>
            <person name="Noel C.J."/>
            <person name="Dacks J.B."/>
            <person name="Foster P.G."/>
            <person name="Simillion C."/>
            <person name="Van de Peer Y."/>
            <person name="Miranda-Saavedra D."/>
            <person name="Barton G.J."/>
            <person name="Westrop G.D."/>
            <person name="Mueller S."/>
            <person name="Dessi D."/>
            <person name="Fiori P.L."/>
            <person name="Ren Q."/>
            <person name="Paulsen I."/>
            <person name="Zhang H."/>
            <person name="Bastida-Corcuera F.D."/>
            <person name="Simoes-Barbosa A."/>
            <person name="Brown M.T."/>
            <person name="Hayes R.D."/>
            <person name="Mukherjee M."/>
            <person name="Okumura C.Y."/>
            <person name="Schneider R."/>
            <person name="Smith A.J."/>
            <person name="Vanacova S."/>
            <person name="Villalvazo M."/>
            <person name="Haas B.J."/>
            <person name="Pertea M."/>
            <person name="Feldblyum T.V."/>
            <person name="Utterback T.R."/>
            <person name="Shu C.L."/>
            <person name="Osoegawa K."/>
            <person name="de Jong P.J."/>
            <person name="Hrdy I."/>
            <person name="Horvathova L."/>
            <person name="Zubacova Z."/>
            <person name="Dolezal P."/>
            <person name="Malik S.B."/>
            <person name="Logsdon J.M. Jr."/>
            <person name="Henze K."/>
            <person name="Gupta A."/>
            <person name="Wang C.C."/>
            <person name="Dunne R.L."/>
            <person name="Upcroft J.A."/>
            <person name="Upcroft P."/>
            <person name="White O."/>
            <person name="Salzberg S.L."/>
            <person name="Tang P."/>
            <person name="Chiu C.-H."/>
            <person name="Lee Y.-S."/>
            <person name="Embley T.M."/>
            <person name="Coombs G.H."/>
            <person name="Mottram J.C."/>
            <person name="Tachezy J."/>
            <person name="Fraser-Liggett C.M."/>
            <person name="Johnson P.J."/>
        </authorList>
    </citation>
    <scope>NUCLEOTIDE SEQUENCE [LARGE SCALE GENOMIC DNA]</scope>
    <source>
        <strain evidence="2">G3</strain>
    </source>
</reference>
<evidence type="ECO:0000313" key="3">
    <source>
        <dbReference type="Proteomes" id="UP000001542"/>
    </source>
</evidence>
<dbReference type="KEGG" id="tva:5469026"/>
<reference evidence="2" key="1">
    <citation type="submission" date="2006-10" db="EMBL/GenBank/DDBJ databases">
        <authorList>
            <person name="Amadeo P."/>
            <person name="Zhao Q."/>
            <person name="Wortman J."/>
            <person name="Fraser-Liggett C."/>
            <person name="Carlton J."/>
        </authorList>
    </citation>
    <scope>NUCLEOTIDE SEQUENCE</scope>
    <source>
        <strain evidence="2">G3</strain>
    </source>
</reference>
<dbReference type="PANTHER" id="PTHR36593">
    <property type="entry name" value="EXPORTED SERINE/THREONINE PROTEIN KINASE"/>
    <property type="match status" value="1"/>
</dbReference>
<feature type="region of interest" description="Disordered" evidence="1">
    <location>
        <begin position="567"/>
        <end position="586"/>
    </location>
</feature>
<keyword evidence="3" id="KW-1185">Reference proteome</keyword>
<evidence type="ECO:0000313" key="2">
    <source>
        <dbReference type="EMBL" id="EAY23462.1"/>
    </source>
</evidence>
<proteinExistence type="predicted"/>
<evidence type="ECO:0000256" key="1">
    <source>
        <dbReference type="SAM" id="MobiDB-lite"/>
    </source>
</evidence>
<organism evidence="2 3">
    <name type="scientific">Trichomonas vaginalis (strain ATCC PRA-98 / G3)</name>
    <dbReference type="NCBI Taxonomy" id="412133"/>
    <lineage>
        <taxon>Eukaryota</taxon>
        <taxon>Metamonada</taxon>
        <taxon>Parabasalia</taxon>
        <taxon>Trichomonadida</taxon>
        <taxon>Trichomonadidae</taxon>
        <taxon>Trichomonas</taxon>
    </lineage>
</organism>
<dbReference type="EMBL" id="DS113178">
    <property type="protein sequence ID" value="EAY23462.1"/>
    <property type="molecule type" value="Genomic_DNA"/>
</dbReference>
<dbReference type="RefSeq" id="XP_001584448.1">
    <property type="nucleotide sequence ID" value="XM_001584398.1"/>
</dbReference>
<sequence length="880" mass="104406">MNKLKEIQSITDKQIQQDELMKYLYDLNLQGDASIYRLCYQINGHIEFLLRLSKGQDPHSLFLISQQSGRTFLKQGTRGFLAEQAAKSTELISTLISQPNTPLYSISRLFDQGFDPEMRTRVLCQLANDENVSISELKVLLIQEAYIVQQLLQSRSQPNEQLRISIENELELKYQSKIAQLQQKISELSNQYSLNNTSNLREILEDNIRAEYELKLTEEREKIRLQLQAEYKPVRTNTSPVDTSDSKLIRELKTQITNEIRNQVIDDVRKDVWLEAEFHFRPIIKKELEQKLRERIKDELEFQIREKLSVEIEQNLRRQITLEVRQSETEKIRQELTKTLTEEISSKLKQKIQNDMNYQLQLQLNDNEIRIRREIEQKIRETLTKEYNERMNDKIEHEIKPALQTQLTVTLQREIRQKLSQQIRDSVIEDVRIQIEEENRRNGNNSSNILRIKEELQQKMDQENKIKLQMLENDLRRQIYDETKQKLINEFSNSTEIDSEFHDLKQAFRNALEKEIRINIASENVSSPISVEKENKIRNQIYQQIYDESIERITREVENRYKRRNYFDSISDSPNSSNSSAKTDTELLRKKIEMENEMRKQLEFELRMKIENELREKIENEIKFKYETSFVPHENQRRMKTELRQIVIDEIRNEFMSESTNNKDLIKLKNDIISFLTPTIEKEFRQSYLEIDEETEKITTNSYSPNTLKNIKKQVKNEIKEKYLSVLRKDVEADFSNCKSIFDLVCKALAVSNITFSVSSFFEVTEQLAKENIEIRENFNVDEKPLIFFIENLVKILDDDDIYKTHTRSLLTRQSRQISDARSENCARAWLNWARKLYVSLTGQSFTSESITELRLAIEEKQARIVAENALSKQKLSYSS</sequence>